<feature type="chain" id="PRO_5014375625" evidence="1">
    <location>
        <begin position="20"/>
        <end position="45"/>
    </location>
</feature>
<accession>A0A2K0TU55</accession>
<sequence length="45" mass="4794">MRWSSAAIALASAKSFVVALDPISAVGNKFFNKDGSQFFIKGMAI</sequence>
<evidence type="ECO:0000256" key="1">
    <source>
        <dbReference type="SAM" id="SignalP"/>
    </source>
</evidence>
<keyword evidence="1" id="KW-0732">Signal</keyword>
<dbReference type="AlphaFoldDB" id="A0A2K0TU55"/>
<organism evidence="2 3">
    <name type="scientific">Trichoderma harzianum</name>
    <name type="common">Hypocrea lixii</name>
    <dbReference type="NCBI Taxonomy" id="5544"/>
    <lineage>
        <taxon>Eukaryota</taxon>
        <taxon>Fungi</taxon>
        <taxon>Dikarya</taxon>
        <taxon>Ascomycota</taxon>
        <taxon>Pezizomycotina</taxon>
        <taxon>Sordariomycetes</taxon>
        <taxon>Hypocreomycetidae</taxon>
        <taxon>Hypocreales</taxon>
        <taxon>Hypocreaceae</taxon>
        <taxon>Trichoderma</taxon>
    </lineage>
</organism>
<evidence type="ECO:0000313" key="2">
    <source>
        <dbReference type="EMBL" id="PNP49063.1"/>
    </source>
</evidence>
<dbReference type="EMBL" id="MTYI01000217">
    <property type="protein sequence ID" value="PNP49063.1"/>
    <property type="molecule type" value="Genomic_DNA"/>
</dbReference>
<reference evidence="2 3" key="1">
    <citation type="submission" date="2017-02" db="EMBL/GenBank/DDBJ databases">
        <title>Genomes of Trichoderma spp. with biocontrol activity.</title>
        <authorList>
            <person name="Gardiner D."/>
            <person name="Kazan K."/>
            <person name="Vos C."/>
            <person name="Harvey P."/>
        </authorList>
    </citation>
    <scope>NUCLEOTIDE SEQUENCE [LARGE SCALE GENOMIC DNA]</scope>
    <source>
        <strain evidence="2 3">Tr1</strain>
    </source>
</reference>
<protein>
    <submittedName>
        <fullName evidence="2">Uncharacterized protein</fullName>
    </submittedName>
</protein>
<comment type="caution">
    <text evidence="2">The sequence shown here is derived from an EMBL/GenBank/DDBJ whole genome shotgun (WGS) entry which is preliminary data.</text>
</comment>
<gene>
    <name evidence="2" type="ORF">THARTR1_10137</name>
</gene>
<feature type="signal peptide" evidence="1">
    <location>
        <begin position="1"/>
        <end position="19"/>
    </location>
</feature>
<dbReference type="Proteomes" id="UP000236290">
    <property type="component" value="Unassembled WGS sequence"/>
</dbReference>
<dbReference type="Gene3D" id="3.20.20.80">
    <property type="entry name" value="Glycosidases"/>
    <property type="match status" value="1"/>
</dbReference>
<proteinExistence type="predicted"/>
<name>A0A2K0TU55_TRIHA</name>
<evidence type="ECO:0000313" key="3">
    <source>
        <dbReference type="Proteomes" id="UP000236290"/>
    </source>
</evidence>